<proteinExistence type="predicted"/>
<reference evidence="1" key="1">
    <citation type="submission" date="2020-05" db="EMBL/GenBank/DDBJ databases">
        <title>Large-scale comparative analyses of tick genomes elucidate their genetic diversity and vector capacities.</title>
        <authorList>
            <person name="Jia N."/>
            <person name="Wang J."/>
            <person name="Shi W."/>
            <person name="Du L."/>
            <person name="Sun Y."/>
            <person name="Zhan W."/>
            <person name="Jiang J."/>
            <person name="Wang Q."/>
            <person name="Zhang B."/>
            <person name="Ji P."/>
            <person name="Sakyi L.B."/>
            <person name="Cui X."/>
            <person name="Yuan T."/>
            <person name="Jiang B."/>
            <person name="Yang W."/>
            <person name="Lam T.T.-Y."/>
            <person name="Chang Q."/>
            <person name="Ding S."/>
            <person name="Wang X."/>
            <person name="Zhu J."/>
            <person name="Ruan X."/>
            <person name="Zhao L."/>
            <person name="Wei J."/>
            <person name="Que T."/>
            <person name="Du C."/>
            <person name="Cheng J."/>
            <person name="Dai P."/>
            <person name="Han X."/>
            <person name="Huang E."/>
            <person name="Gao Y."/>
            <person name="Liu J."/>
            <person name="Shao H."/>
            <person name="Ye R."/>
            <person name="Li L."/>
            <person name="Wei W."/>
            <person name="Wang X."/>
            <person name="Wang C."/>
            <person name="Yang T."/>
            <person name="Huo Q."/>
            <person name="Li W."/>
            <person name="Guo W."/>
            <person name="Chen H."/>
            <person name="Zhou L."/>
            <person name="Ni X."/>
            <person name="Tian J."/>
            <person name="Zhou Y."/>
            <person name="Sheng Y."/>
            <person name="Liu T."/>
            <person name="Pan Y."/>
            <person name="Xia L."/>
            <person name="Li J."/>
            <person name="Zhao F."/>
            <person name="Cao W."/>
        </authorList>
    </citation>
    <scope>NUCLEOTIDE SEQUENCE</scope>
    <source>
        <strain evidence="1">Hyas-2018</strain>
    </source>
</reference>
<accession>A0ACB7RTD8</accession>
<gene>
    <name evidence="1" type="ORF">HPB50_008995</name>
</gene>
<sequence>MSVLQEALNASVMFITTEAPGSNGTFEDLRSVNDTFANASTNSTNGSIDATDAYPASPFSLAEIIVLAFLSTVAAILTIIGNLMVMVSFKMDKQLHTISNYFLLSLAVADFSIGVISMPLMTMYILYGYWPIGAAACDTWLAFDYMNSNASVLNLLVICFDRYFSVTRPLTYRAGRTPQKAAIMIALAWIISFLLWPPWIFAWPYIEGERTVPSEHCYIQFLETNVYITFGTAIAAFYLPVSVMCALYWRIWLETEKRKKDLSKLQEDRRKSGRVRKSTSSQGTLDSEDFRSNESGKSQSQLTSTVSLATSRGSLPDTSKTQQLRDFLASLLHVGNFWHHNDGKSHRSSHGTLTPPTAETSVESVSTSFHEEHVVEFNPSGHGESVDECGVVSSPASNHDDPTCNEKSEEVPPTSDSSDSVYTIPIEPATQPSEGKELPQTGAEITAEEDTEQPEPMGALQSSEEPDTTDVSAKATQLADSGVESIRKPLAASVVQRHVNAKQLPAQAKKKAKQQNDKKQDKKAAKTLSAILLAFIVTWTPYNVLVLVKTVSSDDDAIPVHLWNFAYYFCYINSTLRVQRQSSELCRYCAIRRANFCAKLGAGHLLTPALIEDIFVSTRLECREGETEEPDVDGWTSTSWKESEVILRRSPEAARSTSAVVLYSLRVYVRVVWCSRTLNFSTSGLPTLSDIAGHFAKTSILQTRVTSVFTTDIVLTKTT</sequence>
<evidence type="ECO:0000313" key="1">
    <source>
        <dbReference type="EMBL" id="KAH6925733.1"/>
    </source>
</evidence>
<organism evidence="1 2">
    <name type="scientific">Hyalomma asiaticum</name>
    <name type="common">Tick</name>
    <dbReference type="NCBI Taxonomy" id="266040"/>
    <lineage>
        <taxon>Eukaryota</taxon>
        <taxon>Metazoa</taxon>
        <taxon>Ecdysozoa</taxon>
        <taxon>Arthropoda</taxon>
        <taxon>Chelicerata</taxon>
        <taxon>Arachnida</taxon>
        <taxon>Acari</taxon>
        <taxon>Parasitiformes</taxon>
        <taxon>Ixodida</taxon>
        <taxon>Ixodoidea</taxon>
        <taxon>Ixodidae</taxon>
        <taxon>Hyalomminae</taxon>
        <taxon>Hyalomma</taxon>
    </lineage>
</organism>
<protein>
    <submittedName>
        <fullName evidence="1">Uncharacterized protein</fullName>
    </submittedName>
</protein>
<name>A0ACB7RTD8_HYAAI</name>
<comment type="caution">
    <text evidence="1">The sequence shown here is derived from an EMBL/GenBank/DDBJ whole genome shotgun (WGS) entry which is preliminary data.</text>
</comment>
<dbReference type="Proteomes" id="UP000821845">
    <property type="component" value="Chromosome 7"/>
</dbReference>
<dbReference type="EMBL" id="CM023487">
    <property type="protein sequence ID" value="KAH6925733.1"/>
    <property type="molecule type" value="Genomic_DNA"/>
</dbReference>
<keyword evidence="2" id="KW-1185">Reference proteome</keyword>
<evidence type="ECO:0000313" key="2">
    <source>
        <dbReference type="Proteomes" id="UP000821845"/>
    </source>
</evidence>